<dbReference type="GO" id="GO:0006869">
    <property type="term" value="P:lipid transport"/>
    <property type="evidence" value="ECO:0007669"/>
    <property type="project" value="UniProtKB-KW"/>
</dbReference>
<keyword evidence="8" id="KW-1185">Reference proteome</keyword>
<dbReference type="PANTHER" id="PTHR42870">
    <property type="entry name" value="ACETYL-COA C-ACETYLTRANSFERASE"/>
    <property type="match status" value="1"/>
</dbReference>
<dbReference type="Pfam" id="PF22691">
    <property type="entry name" value="Thiolase_C_1"/>
    <property type="match status" value="1"/>
</dbReference>
<evidence type="ECO:0000256" key="3">
    <source>
        <dbReference type="ARBA" id="ARBA00023055"/>
    </source>
</evidence>
<dbReference type="CDD" id="cd00829">
    <property type="entry name" value="SCP-x_thiolase"/>
    <property type="match status" value="1"/>
</dbReference>
<dbReference type="GO" id="GO:0016747">
    <property type="term" value="F:acyltransferase activity, transferring groups other than amino-acyl groups"/>
    <property type="evidence" value="ECO:0007669"/>
    <property type="project" value="InterPro"/>
</dbReference>
<proteinExistence type="predicted"/>
<sequence>MGIPDRTMFMDTYAAQANYHMHRFGTTQRQIAAVAAKNHTNGAANPLAQYRFAMTVDEVLADREVSYPLTRAMCAPVGDGAAAAVVVCSERALTSLPEAVRERAVRVAAAVLRSGVYRRPDEVSLSRVAADRAYELAGMKPEDIDVAEVHDATAFGEIYQAEMLRFCDVGAGGPFVAAGATALDGRPPLNTSGGLLSKGHPIAASGLSMTHEVVSQLRGEAGPRQVRDARVALVENGGGIMGLEEAACCVTILDRR</sequence>
<name>A0A6I4MGY1_9ACTN</name>
<evidence type="ECO:0000256" key="1">
    <source>
        <dbReference type="ARBA" id="ARBA00012352"/>
    </source>
</evidence>
<evidence type="ECO:0000313" key="7">
    <source>
        <dbReference type="EMBL" id="MWA03267.1"/>
    </source>
</evidence>
<dbReference type="EC" id="2.3.1.176" evidence="1"/>
<evidence type="ECO:0000259" key="6">
    <source>
        <dbReference type="Pfam" id="PF22691"/>
    </source>
</evidence>
<evidence type="ECO:0000256" key="5">
    <source>
        <dbReference type="ARBA" id="ARBA00032316"/>
    </source>
</evidence>
<dbReference type="InterPro" id="IPR016039">
    <property type="entry name" value="Thiolase-like"/>
</dbReference>
<dbReference type="Gene3D" id="3.40.47.10">
    <property type="match status" value="1"/>
</dbReference>
<feature type="domain" description="Thiolase C-terminal" evidence="6">
    <location>
        <begin position="126"/>
        <end position="242"/>
    </location>
</feature>
<keyword evidence="3" id="KW-0445">Lipid transport</keyword>
<keyword evidence="2" id="KW-0813">Transport</keyword>
<dbReference type="PROSITE" id="PS00737">
    <property type="entry name" value="THIOLASE_2"/>
    <property type="match status" value="1"/>
</dbReference>
<organism evidence="7 8">
    <name type="scientific">Actinomadura physcomitrii</name>
    <dbReference type="NCBI Taxonomy" id="2650748"/>
    <lineage>
        <taxon>Bacteria</taxon>
        <taxon>Bacillati</taxon>
        <taxon>Actinomycetota</taxon>
        <taxon>Actinomycetes</taxon>
        <taxon>Streptosporangiales</taxon>
        <taxon>Thermomonosporaceae</taxon>
        <taxon>Actinomadura</taxon>
    </lineage>
</organism>
<dbReference type="InterPro" id="IPR020613">
    <property type="entry name" value="Thiolase_CS"/>
</dbReference>
<evidence type="ECO:0000256" key="4">
    <source>
        <dbReference type="ARBA" id="ARBA00023121"/>
    </source>
</evidence>
<comment type="caution">
    <text evidence="7">The sequence shown here is derived from an EMBL/GenBank/DDBJ whole genome shotgun (WGS) entry which is preliminary data.</text>
</comment>
<protein>
    <recommendedName>
        <fullName evidence="1">propanoyl-CoA C-acyltransferase</fullName>
        <ecNumber evidence="1">2.3.1.176</ecNumber>
    </recommendedName>
    <alternativeName>
        <fullName evidence="5">Propanoyl-CoA C-acyltransferase</fullName>
    </alternativeName>
</protein>
<dbReference type="Proteomes" id="UP000462055">
    <property type="component" value="Unassembled WGS sequence"/>
</dbReference>
<keyword evidence="4" id="KW-0446">Lipid-binding</keyword>
<dbReference type="SUPFAM" id="SSF53901">
    <property type="entry name" value="Thiolase-like"/>
    <property type="match status" value="2"/>
</dbReference>
<accession>A0A6I4MGY1</accession>
<dbReference type="GO" id="GO:0008289">
    <property type="term" value="F:lipid binding"/>
    <property type="evidence" value="ECO:0007669"/>
    <property type="project" value="UniProtKB-KW"/>
</dbReference>
<dbReference type="RefSeq" id="WP_151595806.1">
    <property type="nucleotide sequence ID" value="NZ_WBMS02000018.1"/>
</dbReference>
<reference evidence="7" key="1">
    <citation type="submission" date="2019-12" db="EMBL/GenBank/DDBJ databases">
        <title>Actinomadura physcomitrii sp. nov., a novel actinomycete isolated from moss [Physcomitrium sphaericum (Ludw) Fuernr].</title>
        <authorList>
            <person name="Zhuang X."/>
        </authorList>
    </citation>
    <scope>NUCLEOTIDE SEQUENCE [LARGE SCALE GENOMIC DNA]</scope>
    <source>
        <strain evidence="7">LD22</strain>
    </source>
</reference>
<gene>
    <name evidence="7" type="ORF">F8568_023385</name>
</gene>
<dbReference type="EMBL" id="WBMS02000018">
    <property type="protein sequence ID" value="MWA03267.1"/>
    <property type="molecule type" value="Genomic_DNA"/>
</dbReference>
<evidence type="ECO:0000256" key="2">
    <source>
        <dbReference type="ARBA" id="ARBA00022448"/>
    </source>
</evidence>
<dbReference type="PANTHER" id="PTHR42870:SF1">
    <property type="entry name" value="NON-SPECIFIC LIPID-TRANSFER PROTEIN-LIKE 2"/>
    <property type="match status" value="1"/>
</dbReference>
<dbReference type="InterPro" id="IPR055140">
    <property type="entry name" value="Thiolase_C_2"/>
</dbReference>
<evidence type="ECO:0000313" key="8">
    <source>
        <dbReference type="Proteomes" id="UP000462055"/>
    </source>
</evidence>
<dbReference type="AlphaFoldDB" id="A0A6I4MGY1"/>